<dbReference type="InterPro" id="IPR015590">
    <property type="entry name" value="Aldehyde_DH_dom"/>
</dbReference>
<evidence type="ECO:0000259" key="6">
    <source>
        <dbReference type="Pfam" id="PF00171"/>
    </source>
</evidence>
<organism evidence="7 8">
    <name type="scientific">Rickenella mellea</name>
    <dbReference type="NCBI Taxonomy" id="50990"/>
    <lineage>
        <taxon>Eukaryota</taxon>
        <taxon>Fungi</taxon>
        <taxon>Dikarya</taxon>
        <taxon>Basidiomycota</taxon>
        <taxon>Agaricomycotina</taxon>
        <taxon>Agaricomycetes</taxon>
        <taxon>Hymenochaetales</taxon>
        <taxon>Rickenellaceae</taxon>
        <taxon>Rickenella</taxon>
    </lineage>
</organism>
<dbReference type="FunFam" id="3.40.605.10:FF:000004">
    <property type="entry name" value="Aldehyde dehydrogenase"/>
    <property type="match status" value="1"/>
</dbReference>
<feature type="domain" description="Aldehyde dehydrogenase" evidence="6">
    <location>
        <begin position="23"/>
        <end position="446"/>
    </location>
</feature>
<sequence length="492" mass="54058">MSSTLKFTPLDEIEQIHALLYKTFKSKTCHPLSYRRTQLHKLARLVQENAELIADAIHKDLGKPKFEVYMAETGPIVERCLISAKSLEEWSKDETPEVPEWQKAWKPTVHKTPKGPVLIISPWNYPLILSLQSLTAAISAGCPAAIKPSELVPNFSQLLAELIPKYLDQSAYRVVNGGAAEATKLLQLRWAHIFYTGNGRIGRIVATAAAQHLTPVSLELGGKCPVLIDPEYDIDLAAKRILWGKVTNAGQTCIAPDYILTTPSTLPPLLTSLRNHLTTFYPSDSGGPLSSPNYAHIVSRSHFNRITSLLKRTKGKVEIGGKWDEEKLSVEPSVVVLGDATQGGVEEDALMEDEIFGPVLPVVLVESVQEMVDFVNARDQPLAAYAFSENEGVRKQILENTISGGLFFNDTFQQLAVNEIPFSGVGPSGYGAQVLKYGFNDFTHLRSSITMPAAAEPHLAVRYPPYTDDAFKFMAALTHLPIPPVHANGDAQ</sequence>
<dbReference type="InterPro" id="IPR016160">
    <property type="entry name" value="Ald_DH_CS_CYS"/>
</dbReference>
<name>A0A4Y7PJD9_9AGAM</name>
<dbReference type="Gene3D" id="3.40.309.10">
    <property type="entry name" value="Aldehyde Dehydrogenase, Chain A, domain 2"/>
    <property type="match status" value="1"/>
</dbReference>
<dbReference type="PROSITE" id="PS00070">
    <property type="entry name" value="ALDEHYDE_DEHYDR_CYS"/>
    <property type="match status" value="1"/>
</dbReference>
<dbReference type="GO" id="GO:0005737">
    <property type="term" value="C:cytoplasm"/>
    <property type="evidence" value="ECO:0007669"/>
    <property type="project" value="TreeGrafter"/>
</dbReference>
<dbReference type="VEuPathDB" id="FungiDB:BD410DRAFT_796668"/>
<evidence type="ECO:0000313" key="7">
    <source>
        <dbReference type="EMBL" id="TDL15121.1"/>
    </source>
</evidence>
<evidence type="ECO:0000256" key="5">
    <source>
        <dbReference type="PIRSR" id="PIRSR036492-1"/>
    </source>
</evidence>
<dbReference type="InterPro" id="IPR016162">
    <property type="entry name" value="Ald_DH_N"/>
</dbReference>
<dbReference type="InterPro" id="IPR012394">
    <property type="entry name" value="Aldehyde_DH_NAD(P)"/>
</dbReference>
<feature type="active site" evidence="5">
    <location>
        <position position="253"/>
    </location>
</feature>
<dbReference type="GO" id="GO:0006081">
    <property type="term" value="P:aldehyde metabolic process"/>
    <property type="evidence" value="ECO:0007669"/>
    <property type="project" value="InterPro"/>
</dbReference>
<dbReference type="PANTHER" id="PTHR43570:SF16">
    <property type="entry name" value="ALDEHYDE DEHYDROGENASE TYPE III, ISOFORM Q"/>
    <property type="match status" value="1"/>
</dbReference>
<proteinExistence type="inferred from homology"/>
<gene>
    <name evidence="7" type="ORF">BD410DRAFT_796668</name>
</gene>
<dbReference type="GO" id="GO:0004029">
    <property type="term" value="F:aldehyde dehydrogenase (NAD+) activity"/>
    <property type="evidence" value="ECO:0007669"/>
    <property type="project" value="TreeGrafter"/>
</dbReference>
<dbReference type="EMBL" id="ML170289">
    <property type="protein sequence ID" value="TDL15121.1"/>
    <property type="molecule type" value="Genomic_DNA"/>
</dbReference>
<dbReference type="AlphaFoldDB" id="A0A4Y7PJD9"/>
<dbReference type="SUPFAM" id="SSF53720">
    <property type="entry name" value="ALDH-like"/>
    <property type="match status" value="1"/>
</dbReference>
<dbReference type="STRING" id="50990.A0A4Y7PJD9"/>
<feature type="active site" evidence="5">
    <location>
        <position position="219"/>
    </location>
</feature>
<dbReference type="InterPro" id="IPR016163">
    <property type="entry name" value="Ald_DH_C"/>
</dbReference>
<dbReference type="FunFam" id="3.40.309.10:FF:000003">
    <property type="entry name" value="Aldehyde dehydrogenase"/>
    <property type="match status" value="1"/>
</dbReference>
<evidence type="ECO:0000256" key="3">
    <source>
        <dbReference type="ARBA" id="ARBA00023027"/>
    </source>
</evidence>
<evidence type="ECO:0000313" key="8">
    <source>
        <dbReference type="Proteomes" id="UP000294933"/>
    </source>
</evidence>
<keyword evidence="2 4" id="KW-0560">Oxidoreductase</keyword>
<dbReference type="InterPro" id="IPR016161">
    <property type="entry name" value="Ald_DH/histidinol_DH"/>
</dbReference>
<keyword evidence="8" id="KW-1185">Reference proteome</keyword>
<reference evidence="7 8" key="1">
    <citation type="submission" date="2018-06" db="EMBL/GenBank/DDBJ databases">
        <title>A transcriptomic atlas of mushroom development highlights an independent origin of complex multicellularity.</title>
        <authorList>
            <consortium name="DOE Joint Genome Institute"/>
            <person name="Krizsan K."/>
            <person name="Almasi E."/>
            <person name="Merenyi Z."/>
            <person name="Sahu N."/>
            <person name="Viragh M."/>
            <person name="Koszo T."/>
            <person name="Mondo S."/>
            <person name="Kiss B."/>
            <person name="Balint B."/>
            <person name="Kues U."/>
            <person name="Barry K."/>
            <person name="Hegedus J.C."/>
            <person name="Henrissat B."/>
            <person name="Johnson J."/>
            <person name="Lipzen A."/>
            <person name="Ohm R."/>
            <person name="Nagy I."/>
            <person name="Pangilinan J."/>
            <person name="Yan J."/>
            <person name="Xiong Y."/>
            <person name="Grigoriev I.V."/>
            <person name="Hibbett D.S."/>
            <person name="Nagy L.G."/>
        </authorList>
    </citation>
    <scope>NUCLEOTIDE SEQUENCE [LARGE SCALE GENOMIC DNA]</scope>
    <source>
        <strain evidence="7 8">SZMC22713</strain>
    </source>
</reference>
<dbReference type="OrthoDB" id="440325at2759"/>
<dbReference type="Proteomes" id="UP000294933">
    <property type="component" value="Unassembled WGS sequence"/>
</dbReference>
<dbReference type="PIRSF" id="PIRSF036492">
    <property type="entry name" value="ALDH"/>
    <property type="match status" value="1"/>
</dbReference>
<keyword evidence="3" id="KW-0520">NAD</keyword>
<protein>
    <recommendedName>
        <fullName evidence="4">Aldehyde dehydrogenase</fullName>
    </recommendedName>
</protein>
<dbReference type="Gene3D" id="3.40.605.10">
    <property type="entry name" value="Aldehyde Dehydrogenase, Chain A, domain 1"/>
    <property type="match status" value="1"/>
</dbReference>
<comment type="similarity">
    <text evidence="1 4">Belongs to the aldehyde dehydrogenase family.</text>
</comment>
<accession>A0A4Y7PJD9</accession>
<evidence type="ECO:0000256" key="1">
    <source>
        <dbReference type="ARBA" id="ARBA00009986"/>
    </source>
</evidence>
<evidence type="ECO:0000256" key="4">
    <source>
        <dbReference type="PIRNR" id="PIRNR036492"/>
    </source>
</evidence>
<dbReference type="Pfam" id="PF00171">
    <property type="entry name" value="Aldedh"/>
    <property type="match status" value="1"/>
</dbReference>
<dbReference type="PANTHER" id="PTHR43570">
    <property type="entry name" value="ALDEHYDE DEHYDROGENASE"/>
    <property type="match status" value="1"/>
</dbReference>
<evidence type="ECO:0000256" key="2">
    <source>
        <dbReference type="ARBA" id="ARBA00023002"/>
    </source>
</evidence>